<dbReference type="InParanoid" id="A0A165IN10"/>
<proteinExistence type="predicted"/>
<dbReference type="Pfam" id="PF16862">
    <property type="entry name" value="Glyco_hydro_79C"/>
    <property type="match status" value="1"/>
</dbReference>
<evidence type="ECO:0000259" key="2">
    <source>
        <dbReference type="Pfam" id="PF16862"/>
    </source>
</evidence>
<dbReference type="AlphaFoldDB" id="A0A165IN10"/>
<dbReference type="Gene3D" id="2.60.40.1180">
    <property type="entry name" value="Golgi alpha-mannosidase II"/>
    <property type="match status" value="1"/>
</dbReference>
<dbReference type="InterPro" id="IPR017853">
    <property type="entry name" value="GH"/>
</dbReference>
<dbReference type="SUPFAM" id="SSF51445">
    <property type="entry name" value="(Trans)glycosidases"/>
    <property type="match status" value="1"/>
</dbReference>
<sequence>MLVHAFLVLPFLAVAIAADVTISPPASVPDYASTPVPRNLISFGIAAHSFEEYAVQSSSSGPVPNTLTIHLLESLTNSTGVAPLIRVGGTSGDRATFLLNSEQPDHTIKIVKKPGFQLPFNITLNQRWFTQNFHNSWPKGTKFIFDVPLARKDSLAVENMVRGAKWALGAITPARFQAFEVGNEPNLYAGQDFRKQTYTLDQYVTEWRNRAQVLRERVLQPKGLGGAQFQGLTFSKFDSWSVSKALNTDLNKGNFLQSVAEHEYPNDRNIAGSLNDSLMNHAAIVRNVSLAQGAVKAAMAHNVSFANGEVGANIPGKDDLGLQHTLGSALWTIDYSLYSAFINIKHIHMQQAQGFAFAAWWPQNTKSNSNARSVRANFYGLKFVAEAMGTHTGPVRVASLDRVTSVAKTSDGRQQFVAYAIYESGKLARIALINMQIWLGEGTRLTSTVTLKVGNGFKSTKYRVLTAAQGAREHNALKFGGVHWADSGLPSGTWSFKTQNVVNGTAKIQLGASEAALIDLIPA</sequence>
<dbReference type="PANTHER" id="PTHR36183">
    <property type="entry name" value="BETA-GLUCURONIDASE"/>
    <property type="match status" value="1"/>
</dbReference>
<dbReference type="InterPro" id="IPR013780">
    <property type="entry name" value="Glyco_hydro_b"/>
</dbReference>
<evidence type="ECO:0000256" key="1">
    <source>
        <dbReference type="SAM" id="SignalP"/>
    </source>
</evidence>
<dbReference type="PANTHER" id="PTHR36183:SF2">
    <property type="entry name" value="BETA-GLUCURONIDASE C-TERMINAL DOMAIN-CONTAINING PROTEIN"/>
    <property type="match status" value="1"/>
</dbReference>
<name>A0A165IN10_EXIGL</name>
<evidence type="ECO:0000313" key="3">
    <source>
        <dbReference type="EMBL" id="KZV93627.1"/>
    </source>
</evidence>
<accession>A0A165IN10</accession>
<keyword evidence="4" id="KW-1185">Reference proteome</keyword>
<dbReference type="InterPro" id="IPR031728">
    <property type="entry name" value="GlcAase_C"/>
</dbReference>
<dbReference type="Proteomes" id="UP000077266">
    <property type="component" value="Unassembled WGS sequence"/>
</dbReference>
<gene>
    <name evidence="3" type="ORF">EXIGLDRAFT_749039</name>
</gene>
<evidence type="ECO:0000313" key="4">
    <source>
        <dbReference type="Proteomes" id="UP000077266"/>
    </source>
</evidence>
<protein>
    <recommendedName>
        <fullName evidence="2">Beta-glucuronidase C-terminal domain-containing protein</fullName>
    </recommendedName>
</protein>
<dbReference type="Gene3D" id="3.20.20.80">
    <property type="entry name" value="Glycosidases"/>
    <property type="match status" value="1"/>
</dbReference>
<organism evidence="3 4">
    <name type="scientific">Exidia glandulosa HHB12029</name>
    <dbReference type="NCBI Taxonomy" id="1314781"/>
    <lineage>
        <taxon>Eukaryota</taxon>
        <taxon>Fungi</taxon>
        <taxon>Dikarya</taxon>
        <taxon>Basidiomycota</taxon>
        <taxon>Agaricomycotina</taxon>
        <taxon>Agaricomycetes</taxon>
        <taxon>Auriculariales</taxon>
        <taxon>Exidiaceae</taxon>
        <taxon>Exidia</taxon>
    </lineage>
</organism>
<keyword evidence="1" id="KW-0732">Signal</keyword>
<dbReference type="OrthoDB" id="2831684at2759"/>
<reference evidence="3 4" key="1">
    <citation type="journal article" date="2016" name="Mol. Biol. Evol.">
        <title>Comparative Genomics of Early-Diverging Mushroom-Forming Fungi Provides Insights into the Origins of Lignocellulose Decay Capabilities.</title>
        <authorList>
            <person name="Nagy L.G."/>
            <person name="Riley R."/>
            <person name="Tritt A."/>
            <person name="Adam C."/>
            <person name="Daum C."/>
            <person name="Floudas D."/>
            <person name="Sun H."/>
            <person name="Yadav J.S."/>
            <person name="Pangilinan J."/>
            <person name="Larsson K.H."/>
            <person name="Matsuura K."/>
            <person name="Barry K."/>
            <person name="Labutti K."/>
            <person name="Kuo R."/>
            <person name="Ohm R.A."/>
            <person name="Bhattacharya S.S."/>
            <person name="Shirouzu T."/>
            <person name="Yoshinaga Y."/>
            <person name="Martin F.M."/>
            <person name="Grigoriev I.V."/>
            <person name="Hibbett D.S."/>
        </authorList>
    </citation>
    <scope>NUCLEOTIDE SEQUENCE [LARGE SCALE GENOMIC DNA]</scope>
    <source>
        <strain evidence="3 4">HHB12029</strain>
    </source>
</reference>
<dbReference type="InterPro" id="IPR052974">
    <property type="entry name" value="GH79_Enzymes"/>
</dbReference>
<feature type="domain" description="Beta-glucuronidase C-terminal" evidence="2">
    <location>
        <begin position="418"/>
        <end position="517"/>
    </location>
</feature>
<feature type="chain" id="PRO_5007859430" description="Beta-glucuronidase C-terminal domain-containing protein" evidence="1">
    <location>
        <begin position="18"/>
        <end position="523"/>
    </location>
</feature>
<dbReference type="EMBL" id="KV425986">
    <property type="protein sequence ID" value="KZV93627.1"/>
    <property type="molecule type" value="Genomic_DNA"/>
</dbReference>
<feature type="signal peptide" evidence="1">
    <location>
        <begin position="1"/>
        <end position="17"/>
    </location>
</feature>